<dbReference type="OrthoDB" id="9807213at2"/>
<dbReference type="SMART" id="SM00363">
    <property type="entry name" value="S4"/>
    <property type="match status" value="1"/>
</dbReference>
<dbReference type="InterPro" id="IPR042092">
    <property type="entry name" value="PsdUridine_s_RsuA/RluB/E/F_cat"/>
</dbReference>
<dbReference type="PANTHER" id="PTHR47683:SF2">
    <property type="entry name" value="RNA-BINDING S4 DOMAIN-CONTAINING PROTEIN"/>
    <property type="match status" value="1"/>
</dbReference>
<dbReference type="NCBIfam" id="TIGR00093">
    <property type="entry name" value="pseudouridine synthase"/>
    <property type="match status" value="1"/>
</dbReference>
<dbReference type="InterPro" id="IPR020103">
    <property type="entry name" value="PsdUridine_synth_cat_dom_sf"/>
</dbReference>
<dbReference type="InterPro" id="IPR050343">
    <property type="entry name" value="RsuA_PseudoU_synthase"/>
</dbReference>
<organism evidence="6 7">
    <name type="scientific">Truepera radiovictrix (strain DSM 17093 / CIP 108686 / LMG 22925 / RQ-24)</name>
    <dbReference type="NCBI Taxonomy" id="649638"/>
    <lineage>
        <taxon>Bacteria</taxon>
        <taxon>Thermotogati</taxon>
        <taxon>Deinococcota</taxon>
        <taxon>Deinococci</taxon>
        <taxon>Trueperales</taxon>
        <taxon>Trueperaceae</taxon>
        <taxon>Truepera</taxon>
    </lineage>
</organism>
<dbReference type="Gene3D" id="3.10.290.10">
    <property type="entry name" value="RNA-binding S4 domain"/>
    <property type="match status" value="1"/>
</dbReference>
<dbReference type="InterPro" id="IPR036986">
    <property type="entry name" value="S4_RNA-bd_sf"/>
</dbReference>
<dbReference type="Pfam" id="PF00849">
    <property type="entry name" value="PseudoU_synth_2"/>
    <property type="match status" value="1"/>
</dbReference>
<dbReference type="GO" id="GO:0003723">
    <property type="term" value="F:RNA binding"/>
    <property type="evidence" value="ECO:0007669"/>
    <property type="project" value="UniProtKB-KW"/>
</dbReference>
<feature type="domain" description="RNA-binding S4" evidence="5">
    <location>
        <begin position="3"/>
        <end position="63"/>
    </location>
</feature>
<reference evidence="6 7" key="2">
    <citation type="journal article" date="2011" name="Stand. Genomic Sci.">
        <title>Complete genome sequence of Truepera radiovictrix type strain (RQ-24).</title>
        <authorList>
            <person name="Ivanova N."/>
            <person name="Rohde C."/>
            <person name="Munk C."/>
            <person name="Nolan M."/>
            <person name="Lucas S."/>
            <person name="Del Rio T.G."/>
            <person name="Tice H."/>
            <person name="Deshpande S."/>
            <person name="Cheng J.F."/>
            <person name="Tapia R."/>
            <person name="Han C."/>
            <person name="Goodwin L."/>
            <person name="Pitluck S."/>
            <person name="Liolios K."/>
            <person name="Mavromatis K."/>
            <person name="Mikhailova N."/>
            <person name="Pati A."/>
            <person name="Chen A."/>
            <person name="Palaniappan K."/>
            <person name="Land M."/>
            <person name="Hauser L."/>
            <person name="Chang Y.J."/>
            <person name="Jeffries C.D."/>
            <person name="Brambilla E."/>
            <person name="Rohde M."/>
            <person name="Goker M."/>
            <person name="Tindall B.J."/>
            <person name="Woyke T."/>
            <person name="Bristow J."/>
            <person name="Eisen J.A."/>
            <person name="Markowitz V."/>
            <person name="Hugenholtz P."/>
            <person name="Kyrpides N.C."/>
            <person name="Klenk H.P."/>
            <person name="Lapidus A."/>
        </authorList>
    </citation>
    <scope>NUCLEOTIDE SEQUENCE [LARGE SCALE GENOMIC DNA]</scope>
    <source>
        <strain evidence="7">DSM 17093 / CIP 108686 / LMG 22925 / RQ-24</strain>
    </source>
</reference>
<dbReference type="Gene3D" id="3.30.70.1560">
    <property type="entry name" value="Alpha-L RNA-binding motif"/>
    <property type="match status" value="1"/>
</dbReference>
<dbReference type="CDD" id="cd00165">
    <property type="entry name" value="S4"/>
    <property type="match status" value="1"/>
</dbReference>
<dbReference type="KEGG" id="tra:Trad_1435"/>
<dbReference type="SUPFAM" id="SSF55120">
    <property type="entry name" value="Pseudouridine synthase"/>
    <property type="match status" value="1"/>
</dbReference>
<dbReference type="InterPro" id="IPR000748">
    <property type="entry name" value="PsdUridine_synth_RsuA/RluB/E/F"/>
</dbReference>
<dbReference type="CDD" id="cd02870">
    <property type="entry name" value="PseudoU_synth_RsuA_like"/>
    <property type="match status" value="1"/>
</dbReference>
<dbReference type="FunFam" id="3.10.290.10:FF:000003">
    <property type="entry name" value="Pseudouridine synthase"/>
    <property type="match status" value="1"/>
</dbReference>
<dbReference type="InterPro" id="IPR006145">
    <property type="entry name" value="PsdUridine_synth_RsuA/RluA"/>
</dbReference>
<dbReference type="EC" id="5.4.99.-" evidence="4"/>
<proteinExistence type="inferred from homology"/>
<dbReference type="GO" id="GO:0120159">
    <property type="term" value="F:rRNA pseudouridine synthase activity"/>
    <property type="evidence" value="ECO:0007669"/>
    <property type="project" value="UniProtKB-ARBA"/>
</dbReference>
<name>D7CX49_TRURR</name>
<evidence type="ECO:0000313" key="6">
    <source>
        <dbReference type="EMBL" id="ADI14557.1"/>
    </source>
</evidence>
<dbReference type="PROSITE" id="PS01149">
    <property type="entry name" value="PSI_RSU"/>
    <property type="match status" value="1"/>
</dbReference>
<dbReference type="AlphaFoldDB" id="D7CX49"/>
<dbReference type="EMBL" id="CP002049">
    <property type="protein sequence ID" value="ADI14557.1"/>
    <property type="molecule type" value="Genomic_DNA"/>
</dbReference>
<dbReference type="PROSITE" id="PS50889">
    <property type="entry name" value="S4"/>
    <property type="match status" value="1"/>
</dbReference>
<evidence type="ECO:0000259" key="5">
    <source>
        <dbReference type="SMART" id="SM00363"/>
    </source>
</evidence>
<dbReference type="RefSeq" id="WP_013177925.1">
    <property type="nucleotide sequence ID" value="NC_014221.1"/>
</dbReference>
<accession>D7CX49</accession>
<sequence>MSERLQKFLARAGVASRRKAEALILSGAVTVNGVRAELGQRVAAGDEVRVRGERVAPPAAHVTYALYKPKGVISAVTDDRGRVTVLQLVPPSARVPGLHPVGRLDADSEGLLLLTTDGELTLTLTHPRYGHEKTYRVWCEPVPGPEALRRLERGVALEDGPARARRARAAPGGCTLVLSEGRNRQVRRMLAALGCEVTRLLRTRIGGLSLGAMRPGELRRLSDAELAQLGYTRDRADKRSP</sequence>
<dbReference type="InterPro" id="IPR020094">
    <property type="entry name" value="TruA/RsuA/RluB/E/F_N"/>
</dbReference>
<dbReference type="Gene3D" id="3.30.70.580">
    <property type="entry name" value="Pseudouridine synthase I, catalytic domain, N-terminal subdomain"/>
    <property type="match status" value="1"/>
</dbReference>
<comment type="similarity">
    <text evidence="1 4">Belongs to the pseudouridine synthase RsuA family.</text>
</comment>
<dbReference type="GO" id="GO:0000455">
    <property type="term" value="P:enzyme-directed rRNA pseudouridine synthesis"/>
    <property type="evidence" value="ECO:0007669"/>
    <property type="project" value="UniProtKB-ARBA"/>
</dbReference>
<evidence type="ECO:0000256" key="2">
    <source>
        <dbReference type="ARBA" id="ARBA00023235"/>
    </source>
</evidence>
<evidence type="ECO:0000256" key="4">
    <source>
        <dbReference type="RuleBase" id="RU003887"/>
    </source>
</evidence>
<dbReference type="HOGENOM" id="CLU_024979_1_2_0"/>
<keyword evidence="7" id="KW-1185">Reference proteome</keyword>
<evidence type="ECO:0000256" key="1">
    <source>
        <dbReference type="ARBA" id="ARBA00008348"/>
    </source>
</evidence>
<dbReference type="PANTHER" id="PTHR47683">
    <property type="entry name" value="PSEUDOURIDINE SYNTHASE FAMILY PROTEIN-RELATED"/>
    <property type="match status" value="1"/>
</dbReference>
<keyword evidence="2 4" id="KW-0413">Isomerase</keyword>
<dbReference type="eggNOG" id="COG1187">
    <property type="taxonomic scope" value="Bacteria"/>
</dbReference>
<dbReference type="InterPro" id="IPR018496">
    <property type="entry name" value="PsdUridine_synth_RsuA/RluB_CS"/>
</dbReference>
<evidence type="ECO:0000313" key="7">
    <source>
        <dbReference type="Proteomes" id="UP000000379"/>
    </source>
</evidence>
<dbReference type="STRING" id="649638.Trad_1435"/>
<reference evidence="7" key="1">
    <citation type="submission" date="2010-05" db="EMBL/GenBank/DDBJ databases">
        <title>The complete genome of Truepera radiovictris DSM 17093.</title>
        <authorList>
            <consortium name="US DOE Joint Genome Institute (JGI-PGF)"/>
            <person name="Lucas S."/>
            <person name="Copeland A."/>
            <person name="Lapidus A."/>
            <person name="Glavina del Rio T."/>
            <person name="Dalin E."/>
            <person name="Tice H."/>
            <person name="Bruce D."/>
            <person name="Goodwin L."/>
            <person name="Pitluck S."/>
            <person name="Kyrpides N."/>
            <person name="Mavromatis K."/>
            <person name="Ovchinnikova G."/>
            <person name="Munk A.C."/>
            <person name="Detter J.C."/>
            <person name="Han C."/>
            <person name="Tapia R."/>
            <person name="Land M."/>
            <person name="Hauser L."/>
            <person name="Markowitz V."/>
            <person name="Cheng J.-F."/>
            <person name="Hugenholtz P."/>
            <person name="Woyke T."/>
            <person name="Wu D."/>
            <person name="Tindall B."/>
            <person name="Pomrenke H.G."/>
            <person name="Brambilla E."/>
            <person name="Klenk H.-P."/>
            <person name="Eisen J.A."/>
        </authorList>
    </citation>
    <scope>NUCLEOTIDE SEQUENCE [LARGE SCALE GENOMIC DNA]</scope>
    <source>
        <strain evidence="7">DSM 17093 / CIP 108686 / LMG 22925 / RQ-24</strain>
    </source>
</reference>
<evidence type="ECO:0000256" key="3">
    <source>
        <dbReference type="PROSITE-ProRule" id="PRU00182"/>
    </source>
</evidence>
<dbReference type="SUPFAM" id="SSF55174">
    <property type="entry name" value="Alpha-L RNA-binding motif"/>
    <property type="match status" value="1"/>
</dbReference>
<dbReference type="Proteomes" id="UP000000379">
    <property type="component" value="Chromosome"/>
</dbReference>
<dbReference type="InterPro" id="IPR002942">
    <property type="entry name" value="S4_RNA-bd"/>
</dbReference>
<dbReference type="Pfam" id="PF01479">
    <property type="entry name" value="S4"/>
    <property type="match status" value="1"/>
</dbReference>
<keyword evidence="3" id="KW-0694">RNA-binding</keyword>
<protein>
    <recommendedName>
        <fullName evidence="4">Pseudouridine synthase</fullName>
        <ecNumber evidence="4">5.4.99.-</ecNumber>
    </recommendedName>
</protein>
<gene>
    <name evidence="6" type="ordered locus">Trad_1435</name>
</gene>